<protein>
    <submittedName>
        <fullName evidence="2">Uncharacterized protein</fullName>
    </submittedName>
</protein>
<organism evidence="2 3">
    <name type="scientific">Grifola frondosa</name>
    <name type="common">Maitake</name>
    <name type="synonym">Polyporus frondosus</name>
    <dbReference type="NCBI Taxonomy" id="5627"/>
    <lineage>
        <taxon>Eukaryota</taxon>
        <taxon>Fungi</taxon>
        <taxon>Dikarya</taxon>
        <taxon>Basidiomycota</taxon>
        <taxon>Agaricomycotina</taxon>
        <taxon>Agaricomycetes</taxon>
        <taxon>Polyporales</taxon>
        <taxon>Grifolaceae</taxon>
        <taxon>Grifola</taxon>
    </lineage>
</organism>
<comment type="caution">
    <text evidence="2">The sequence shown here is derived from an EMBL/GenBank/DDBJ whole genome shotgun (WGS) entry which is preliminary data.</text>
</comment>
<sequence>MSSSENTVDLTTLEGRLCQMTAVICGPSSSNQTLTEWAIAYAHAMVAYHQAHGMGVADTSWATAGLAIVSSCLAGGIAESPAYGDSLGDAWAPGEKEELQLAMEAALCNLDAETSTTDPCAEVSDAPNSPPIMTPGEVTEPS</sequence>
<feature type="region of interest" description="Disordered" evidence="1">
    <location>
        <begin position="116"/>
        <end position="142"/>
    </location>
</feature>
<dbReference type="EMBL" id="LUGG01000006">
    <property type="protein sequence ID" value="OBZ73868.1"/>
    <property type="molecule type" value="Genomic_DNA"/>
</dbReference>
<accession>A0A1C7MAF4</accession>
<keyword evidence="3" id="KW-1185">Reference proteome</keyword>
<dbReference type="Proteomes" id="UP000092993">
    <property type="component" value="Unassembled WGS sequence"/>
</dbReference>
<proteinExistence type="predicted"/>
<evidence type="ECO:0000313" key="3">
    <source>
        <dbReference type="Proteomes" id="UP000092993"/>
    </source>
</evidence>
<gene>
    <name evidence="2" type="ORF">A0H81_06450</name>
</gene>
<evidence type="ECO:0000313" key="2">
    <source>
        <dbReference type="EMBL" id="OBZ73868.1"/>
    </source>
</evidence>
<reference evidence="2 3" key="1">
    <citation type="submission" date="2016-03" db="EMBL/GenBank/DDBJ databases">
        <title>Whole genome sequencing of Grifola frondosa 9006-11.</title>
        <authorList>
            <person name="Min B."/>
            <person name="Park H."/>
            <person name="Kim J.-G."/>
            <person name="Cho H."/>
            <person name="Oh Y.-L."/>
            <person name="Kong W.-S."/>
            <person name="Choi I.-G."/>
        </authorList>
    </citation>
    <scope>NUCLEOTIDE SEQUENCE [LARGE SCALE GENOMIC DNA]</scope>
    <source>
        <strain evidence="2 3">9006-11</strain>
    </source>
</reference>
<dbReference type="AlphaFoldDB" id="A0A1C7MAF4"/>
<evidence type="ECO:0000256" key="1">
    <source>
        <dbReference type="SAM" id="MobiDB-lite"/>
    </source>
</evidence>
<name>A0A1C7MAF4_GRIFR</name>